<sequence>MGCTPSHSGIVNSVAKSGIQFFKKPKAILPGCQRGSRKCPIPLLVQSSTFCDPGGDPHLGQRSAEEPASSKKPQTMAEGLCQLTKDMKGLIPESQRFQLNKSQSHAATDMSSRTGCYHMIQEADFAGQEGEENISQKTSKWDQKLDNQDQCYQTTPESKGNVDFPEPLVKAHQHAYAYLHTSLSRYEAILRLVQQASHTRELLQPMLSFLLLCFEEVSQLLGEISKDGEVLLQEVRGDLAWPSGKSDPREQPDLLQQLLQYTVNKLQVVHSTVAALTGNLLEGSSSYLSSTASHLEGKLSTKRGVDEYLLRTLGQLESLTTGHGDPGLLGPPLCSEDSGIGADTEPVQSMEKLGKQTSLDFAAEPAEWKQGTAPQVEARLAGHAWQKGPYWTGAGRHQGCPLSRPRIVKIQPAAQDNARRSSASSTGPEAVTSRPPQAAKSILQDSLGVETPVQTHFPQSSGSVEAPSLSEDEDSSPEEEDEVSSMDLQAEHLRASSRPRSSPATRESLFQPYSGKLRSPQAQEMILKMKEAISERIKFVPVPSRPQDWAEEEEEGRAMVPPRPSTASGSRRAPERQRRSQSEGSLKSHVEDPTLQELRRVQTDLSRRLEVFYALGGARRGQNKERLLPSRASVLWPPSSCRVSPSSAISKFKASLTKNFSILPNQDKSILQRGSPRSGCDQPCQEKAETLPNASRVPRDTEWDIRGCPTRTSVKKLIETFSPNESLRMPRDSRNLGSSPCLRKWGVPAMPPRFPIYRGLAPLYPKPQISPAAGREPLKVGMGWRPSAPFPSLPLAEAARGEDINCEAGEDLENLPPPPLEILMDKSFTALEFSDSSQPAGSSMEETLVPGLQEASPPRKAGPSPKLRASMSPMALLPSKGTRPGAIRNVGNSRELTLDLNSQQAVSPSPEAEGGTHIHAPAEDSARPSEHHQKALPWDHTRALEPSLARLSQGLHSPEASRKGPERSPPGHRKASPPRAQWASQGDRRLQSLSSSRGLPQSGLPAVLSSPSPPLSPRTLSPPATKKPTSPPCGHPQPNPAQGSCPVQPTETDTLSSASSSSPSVSPSQGSKESHSEDGEATTGKAPRNTCSIFCPAASSPFEAKSSFSGPHPRTLPEPGGPLRNPSGGWRGSSGPRLRADSQRRTALSALNPLPFVRRTASDRQRQQGDPLLLPGSSWEPYPGQSSSSSNEESPKQEPPPWNNSRAPELQGSGTKWASPLELCVLGHGLQPEARISRSQDRSQPESQHQQKEVA</sequence>
<evidence type="ECO:0000313" key="2">
    <source>
        <dbReference type="Proteomes" id="UP000886700"/>
    </source>
</evidence>
<dbReference type="GO" id="GO:0001750">
    <property type="term" value="C:photoreceptor outer segment"/>
    <property type="evidence" value="ECO:0007669"/>
    <property type="project" value="TreeGrafter"/>
</dbReference>
<keyword evidence="2" id="KW-1185">Reference proteome</keyword>
<dbReference type="PANTHER" id="PTHR22017">
    <property type="entry name" value="PHOTORECEPTOR CILIUM ACTIN REGULATOR"/>
    <property type="match status" value="1"/>
</dbReference>
<feature type="compositionally biased region" description="Pro residues" evidence="1">
    <location>
        <begin position="1029"/>
        <end position="1039"/>
    </location>
</feature>
<feature type="compositionally biased region" description="Polar residues" evidence="1">
    <location>
        <begin position="1040"/>
        <end position="1055"/>
    </location>
</feature>
<dbReference type="AlphaFoldDB" id="A0A1U7QS94"/>
<feature type="compositionally biased region" description="Low complexity" evidence="1">
    <location>
        <begin position="991"/>
        <end position="1010"/>
    </location>
</feature>
<feature type="compositionally biased region" description="Low complexity" evidence="1">
    <location>
        <begin position="1017"/>
        <end position="1028"/>
    </location>
</feature>
<gene>
    <name evidence="3" type="primary">Pcare</name>
</gene>
<dbReference type="GeneID" id="101828716"/>
<feature type="compositionally biased region" description="Low complexity" evidence="1">
    <location>
        <begin position="1124"/>
        <end position="1137"/>
    </location>
</feature>
<feature type="compositionally biased region" description="Polar residues" evidence="1">
    <location>
        <begin position="453"/>
        <end position="463"/>
    </location>
</feature>
<organism evidence="2 3">
    <name type="scientific">Mesocricetus auratus</name>
    <name type="common">Golden hamster</name>
    <dbReference type="NCBI Taxonomy" id="10036"/>
    <lineage>
        <taxon>Eukaryota</taxon>
        <taxon>Metazoa</taxon>
        <taxon>Chordata</taxon>
        <taxon>Craniata</taxon>
        <taxon>Vertebrata</taxon>
        <taxon>Euteleostomi</taxon>
        <taxon>Mammalia</taxon>
        <taxon>Eutheria</taxon>
        <taxon>Euarchontoglires</taxon>
        <taxon>Glires</taxon>
        <taxon>Rodentia</taxon>
        <taxon>Myomorpha</taxon>
        <taxon>Muroidea</taxon>
        <taxon>Cricetidae</taxon>
        <taxon>Cricetinae</taxon>
        <taxon>Mesocricetus</taxon>
    </lineage>
</organism>
<feature type="region of interest" description="Disordered" evidence="1">
    <location>
        <begin position="54"/>
        <end position="75"/>
    </location>
</feature>
<dbReference type="PANTHER" id="PTHR22017:SF0">
    <property type="entry name" value="PHOTORECEPTOR CILIUM ACTIN REGULATOR"/>
    <property type="match status" value="1"/>
</dbReference>
<feature type="region of interest" description="Disordered" evidence="1">
    <location>
        <begin position="453"/>
        <end position="522"/>
    </location>
</feature>
<reference evidence="3" key="1">
    <citation type="submission" date="2025-08" db="UniProtKB">
        <authorList>
            <consortium name="RefSeq"/>
        </authorList>
    </citation>
    <scope>IDENTIFICATION</scope>
    <source>
        <tissue evidence="3">Liver</tissue>
    </source>
</reference>
<feature type="compositionally biased region" description="Basic and acidic residues" evidence="1">
    <location>
        <begin position="572"/>
        <end position="599"/>
    </location>
</feature>
<dbReference type="GO" id="GO:0001917">
    <property type="term" value="C:photoreceptor inner segment"/>
    <property type="evidence" value="ECO:0007669"/>
    <property type="project" value="TreeGrafter"/>
</dbReference>
<feature type="compositionally biased region" description="Polar residues" evidence="1">
    <location>
        <begin position="890"/>
        <end position="907"/>
    </location>
</feature>
<dbReference type="Pfam" id="PF15449">
    <property type="entry name" value="Retinal"/>
    <property type="match status" value="1"/>
</dbReference>
<dbReference type="STRING" id="10036.ENSMAUP00000003427"/>
<feature type="compositionally biased region" description="Basic and acidic residues" evidence="1">
    <location>
        <begin position="914"/>
        <end position="943"/>
    </location>
</feature>
<dbReference type="InterPro" id="IPR029352">
    <property type="entry name" value="PCARE"/>
</dbReference>
<feature type="region of interest" description="Disordered" evidence="1">
    <location>
        <begin position="536"/>
        <end position="599"/>
    </location>
</feature>
<accession>A0A1U7QS94</accession>
<evidence type="ECO:0000313" key="3">
    <source>
        <dbReference type="RefSeq" id="XP_005073626.2"/>
    </source>
</evidence>
<dbReference type="RefSeq" id="XP_005073626.2">
    <property type="nucleotide sequence ID" value="XM_005073569.3"/>
</dbReference>
<dbReference type="CTD" id="388939"/>
<dbReference type="Proteomes" id="UP000886700">
    <property type="component" value="Unplaced"/>
</dbReference>
<feature type="compositionally biased region" description="Low complexity" evidence="1">
    <location>
        <begin position="496"/>
        <end position="506"/>
    </location>
</feature>
<feature type="compositionally biased region" description="Basic and acidic residues" evidence="1">
    <location>
        <begin position="1235"/>
        <end position="1255"/>
    </location>
</feature>
<feature type="region of interest" description="Disordered" evidence="1">
    <location>
        <begin position="1232"/>
        <end position="1255"/>
    </location>
</feature>
<protein>
    <submittedName>
        <fullName evidence="3">LOW QUALITY PROTEIN: photoreceptor cilium actin regulator</fullName>
    </submittedName>
</protein>
<dbReference type="GO" id="GO:0035845">
    <property type="term" value="P:photoreceptor cell outer segment organization"/>
    <property type="evidence" value="ECO:0007669"/>
    <property type="project" value="TreeGrafter"/>
</dbReference>
<feature type="compositionally biased region" description="Acidic residues" evidence="1">
    <location>
        <begin position="470"/>
        <end position="484"/>
    </location>
</feature>
<dbReference type="OrthoDB" id="8954214at2759"/>
<feature type="compositionally biased region" description="Low complexity" evidence="1">
    <location>
        <begin position="1056"/>
        <end position="1071"/>
    </location>
</feature>
<dbReference type="KEGG" id="maua:101828716"/>
<feature type="region of interest" description="Disordered" evidence="1">
    <location>
        <begin position="833"/>
        <end position="1216"/>
    </location>
</feature>
<evidence type="ECO:0000256" key="1">
    <source>
        <dbReference type="SAM" id="MobiDB-lite"/>
    </source>
</evidence>
<dbReference type="eggNOG" id="ENOG502QUWN">
    <property type="taxonomic scope" value="Eukaryota"/>
</dbReference>
<proteinExistence type="predicted"/>
<feature type="compositionally biased region" description="Low complexity" evidence="1">
    <location>
        <begin position="1177"/>
        <end position="1192"/>
    </location>
</feature>
<name>A0A1U7QS94_MESAU</name>
<dbReference type="GO" id="GO:1903546">
    <property type="term" value="P:protein localization to photoreceptor outer segment"/>
    <property type="evidence" value="ECO:0007669"/>
    <property type="project" value="TreeGrafter"/>
</dbReference>
<feature type="compositionally biased region" description="Polar residues" evidence="1">
    <location>
        <begin position="834"/>
        <end position="845"/>
    </location>
</feature>
<feature type="region of interest" description="Disordered" evidence="1">
    <location>
        <begin position="412"/>
        <end position="439"/>
    </location>
</feature>